<proteinExistence type="predicted"/>
<reference evidence="2 3" key="1">
    <citation type="submission" date="2020-08" db="EMBL/GenBank/DDBJ databases">
        <title>Sequencing the genomes of 1000 actinobacteria strains.</title>
        <authorList>
            <person name="Klenk H.-P."/>
        </authorList>
    </citation>
    <scope>NUCLEOTIDE SEQUENCE [LARGE SCALE GENOMIC DNA]</scope>
    <source>
        <strain evidence="2 3">DSM 45507</strain>
    </source>
</reference>
<dbReference type="Proteomes" id="UP000579153">
    <property type="component" value="Unassembled WGS sequence"/>
</dbReference>
<sequence>MREKRDHERPEFEEGRWREVARCQVVRWRVIAAGETGVDATKGGRADVIAPSVGQVTAADETVTAARRTLGLVGAPLFGNAPVPDLNAVLPEQGRDRPGPQRCAAGAGT</sequence>
<name>A0A7W9LDY6_9ACTN</name>
<evidence type="ECO:0000313" key="3">
    <source>
        <dbReference type="Proteomes" id="UP000579153"/>
    </source>
</evidence>
<evidence type="ECO:0000256" key="1">
    <source>
        <dbReference type="SAM" id="MobiDB-lite"/>
    </source>
</evidence>
<dbReference type="EMBL" id="JACHMB010000001">
    <property type="protein sequence ID" value="MBB5780254.1"/>
    <property type="molecule type" value="Genomic_DNA"/>
</dbReference>
<dbReference type="RefSeq" id="WP_185073591.1">
    <property type="nucleotide sequence ID" value="NZ_JACHMB010000001.1"/>
</dbReference>
<protein>
    <submittedName>
        <fullName evidence="2">Uncharacterized protein</fullName>
    </submittedName>
</protein>
<accession>A0A7W9LDY6</accession>
<dbReference type="AlphaFoldDB" id="A0A7W9LDY6"/>
<organism evidence="2 3">
    <name type="scientific">Nonomuraea jabiensis</name>
    <dbReference type="NCBI Taxonomy" id="882448"/>
    <lineage>
        <taxon>Bacteria</taxon>
        <taxon>Bacillati</taxon>
        <taxon>Actinomycetota</taxon>
        <taxon>Actinomycetes</taxon>
        <taxon>Streptosporangiales</taxon>
        <taxon>Streptosporangiaceae</taxon>
        <taxon>Nonomuraea</taxon>
    </lineage>
</organism>
<keyword evidence="3" id="KW-1185">Reference proteome</keyword>
<feature type="region of interest" description="Disordered" evidence="1">
    <location>
        <begin position="89"/>
        <end position="109"/>
    </location>
</feature>
<evidence type="ECO:0000313" key="2">
    <source>
        <dbReference type="EMBL" id="MBB5780254.1"/>
    </source>
</evidence>
<comment type="caution">
    <text evidence="2">The sequence shown here is derived from an EMBL/GenBank/DDBJ whole genome shotgun (WGS) entry which is preliminary data.</text>
</comment>
<gene>
    <name evidence="2" type="ORF">HD596_007010</name>
</gene>